<comment type="caution">
    <text evidence="1">The sequence shown here is derived from an EMBL/GenBank/DDBJ whole genome shotgun (WGS) entry which is preliminary data.</text>
</comment>
<proteinExistence type="predicted"/>
<dbReference type="AlphaFoldDB" id="V9EIJ2"/>
<accession>V9EIJ2</accession>
<evidence type="ECO:0000313" key="1">
    <source>
        <dbReference type="EMBL" id="ETI38826.1"/>
    </source>
</evidence>
<dbReference type="HOGENOM" id="CLU_2077716_0_0_1"/>
<reference evidence="1 2" key="1">
    <citation type="submission" date="2013-11" db="EMBL/GenBank/DDBJ databases">
        <title>The Genome Sequence of Phytophthora parasitica P1569.</title>
        <authorList>
            <consortium name="The Broad Institute Genomics Platform"/>
            <person name="Russ C."/>
            <person name="Tyler B."/>
            <person name="Panabieres F."/>
            <person name="Shan W."/>
            <person name="Tripathy S."/>
            <person name="Grunwald N."/>
            <person name="Machado M."/>
            <person name="Johnson C.S."/>
            <person name="Arredondo F."/>
            <person name="Hong C."/>
            <person name="Coffey M."/>
            <person name="Young S.K."/>
            <person name="Zeng Q."/>
            <person name="Gargeya S."/>
            <person name="Fitzgerald M."/>
            <person name="Abouelleil A."/>
            <person name="Alvarado L."/>
            <person name="Chapman S.B."/>
            <person name="Gainer-Dewar J."/>
            <person name="Goldberg J."/>
            <person name="Griggs A."/>
            <person name="Gujja S."/>
            <person name="Hansen M."/>
            <person name="Howarth C."/>
            <person name="Imamovic A."/>
            <person name="Ireland A."/>
            <person name="Larimer J."/>
            <person name="McCowan C."/>
            <person name="Murphy C."/>
            <person name="Pearson M."/>
            <person name="Poon T.W."/>
            <person name="Priest M."/>
            <person name="Roberts A."/>
            <person name="Saif S."/>
            <person name="Shea T."/>
            <person name="Sykes S."/>
            <person name="Wortman J."/>
            <person name="Nusbaum C."/>
            <person name="Birren B."/>
        </authorList>
    </citation>
    <scope>NUCLEOTIDE SEQUENCE [LARGE SCALE GENOMIC DNA]</scope>
    <source>
        <strain evidence="1 2">P1569</strain>
    </source>
</reference>
<keyword evidence="2" id="KW-1185">Reference proteome</keyword>
<dbReference type="Proteomes" id="UP000018721">
    <property type="component" value="Unassembled WGS sequence"/>
</dbReference>
<organism evidence="1 2">
    <name type="scientific">Phytophthora nicotianae P1569</name>
    <dbReference type="NCBI Taxonomy" id="1317065"/>
    <lineage>
        <taxon>Eukaryota</taxon>
        <taxon>Sar</taxon>
        <taxon>Stramenopiles</taxon>
        <taxon>Oomycota</taxon>
        <taxon>Peronosporomycetes</taxon>
        <taxon>Peronosporales</taxon>
        <taxon>Peronosporaceae</taxon>
        <taxon>Phytophthora</taxon>
    </lineage>
</organism>
<gene>
    <name evidence="1" type="ORF">F443_15522</name>
</gene>
<dbReference type="EMBL" id="ANIZ01002727">
    <property type="protein sequence ID" value="ETI38826.1"/>
    <property type="molecule type" value="Genomic_DNA"/>
</dbReference>
<name>V9EIJ2_PHYNI</name>
<evidence type="ECO:0000313" key="2">
    <source>
        <dbReference type="Proteomes" id="UP000018721"/>
    </source>
</evidence>
<sequence length="118" mass="13196">METNNASDNTATLSQRFIKIDVLQSCDNAFSFLREHRLSYYPVFAATEIPANLDIMTVLMRHNAKFDFPTQQSRDSIAPLLTSWLLCVAPSDAQKLLVHLLSSGAVCHKLHHVVLALT</sequence>
<protein>
    <submittedName>
        <fullName evidence="1">Uncharacterized protein</fullName>
    </submittedName>
</protein>